<evidence type="ECO:0000256" key="11">
    <source>
        <dbReference type="ARBA" id="ARBA00023004"/>
    </source>
</evidence>
<comment type="function">
    <text evidence="2">Catalyzes the post-translational formation of 4-hydroxyproline in -Xaa-Pro-Gly- sequences in collagens and other proteins.</text>
</comment>
<keyword evidence="7" id="KW-0256">Endoplasmic reticulum</keyword>
<reference evidence="14 15" key="1">
    <citation type="journal article" date="2018" name="Nat. Ecol. Evol.">
        <title>Genomic signatures of mitonuclear coevolution across populations of Tigriopus californicus.</title>
        <authorList>
            <person name="Barreto F.S."/>
            <person name="Watson E.T."/>
            <person name="Lima T.G."/>
            <person name="Willett C.S."/>
            <person name="Edmands S."/>
            <person name="Li W."/>
            <person name="Burton R.S."/>
        </authorList>
    </citation>
    <scope>NUCLEOTIDE SEQUENCE [LARGE SCALE GENOMIC DNA]</scope>
    <source>
        <strain evidence="14 15">San Diego</strain>
    </source>
</reference>
<evidence type="ECO:0000256" key="10">
    <source>
        <dbReference type="ARBA" id="ARBA00023002"/>
    </source>
</evidence>
<gene>
    <name evidence="14" type="ORF">TCAL_00534</name>
</gene>
<keyword evidence="6" id="KW-0479">Metal-binding</keyword>
<dbReference type="EMBL" id="VCGU01000005">
    <property type="protein sequence ID" value="TRY74851.1"/>
    <property type="molecule type" value="Genomic_DNA"/>
</dbReference>
<dbReference type="OMA" id="VGSKWIT"/>
<comment type="caution">
    <text evidence="14">The sequence shown here is derived from an EMBL/GenBank/DDBJ whole genome shotgun (WGS) entry which is preliminary data.</text>
</comment>
<evidence type="ECO:0000256" key="6">
    <source>
        <dbReference type="ARBA" id="ARBA00022723"/>
    </source>
</evidence>
<proteinExistence type="inferred from homology"/>
<evidence type="ECO:0000313" key="15">
    <source>
        <dbReference type="Proteomes" id="UP000318571"/>
    </source>
</evidence>
<dbReference type="GO" id="GO:0005506">
    <property type="term" value="F:iron ion binding"/>
    <property type="evidence" value="ECO:0007669"/>
    <property type="project" value="InterPro"/>
</dbReference>
<evidence type="ECO:0000256" key="5">
    <source>
        <dbReference type="ARBA" id="ARBA00012269"/>
    </source>
</evidence>
<dbReference type="PANTHER" id="PTHR10869">
    <property type="entry name" value="PROLYL 4-HYDROXYLASE ALPHA SUBUNIT"/>
    <property type="match status" value="1"/>
</dbReference>
<evidence type="ECO:0000259" key="13">
    <source>
        <dbReference type="PROSITE" id="PS51471"/>
    </source>
</evidence>
<dbReference type="InterPro" id="IPR045054">
    <property type="entry name" value="P4HA-like"/>
</dbReference>
<keyword evidence="11" id="KW-0408">Iron</keyword>
<evidence type="ECO:0000256" key="1">
    <source>
        <dbReference type="ARBA" id="ARBA00001961"/>
    </source>
</evidence>
<keyword evidence="15" id="KW-1185">Reference proteome</keyword>
<sequence length="750" mass="86104">MVLVLCESAMHLQRDNLKNRFHGKNLWHLLIIIVAIQSSVFGDNADLFSSISDTERLFEIEIQFSRDIVTYVEALENHAKAIRKYVDLAYPEGPLKDVPDKEAFVANPLNSFGMVKRLGPHFLDHDMANLLADQTLMELQTKLSNNSKVFPTASNFEEIVISLSLLQETYQLNSSDLADGFITYDGQKYQSDFRLNPRDMMEIGIGATNSGWWDNGIRWFQIAEQKQRNSTDVVFSKILAQKVREGTIYHDKLLDQRGQFGATHRCFPVPFDKKLKKKKKYKKVKQNVNYIREKILQQKLFHAEIPSQVKKAMSFDMCSNGVREWRTPEHDRRLRCAFIHHQDPYFRLGPFKVEVLNETPFVSMFHNFMHDAEMDHYKDYAKPNLARSVTGLADTQARVQTRTSKQAWLAERWFTFNITEASASTIPQNNDLSPPPLPFEPMKYAVDLDVPGANVARRIKYATGLETERPFSGESFQIANYGLGGQYQIHLDGLGFFDGQINPHREKTQFKHNNAVGDRLATFMAYLTDVEAGGHTVFPLLGVSAKPEKGSAIFWINLHTTGKRDELTIHGGCPVLVGSKWITNKWIYSNDQFQKLTCPLSESEARYPVLQRWLDNGAAFIHEMNSRTNVVIVKLLCILSIVAIASVLGLSENEIPRQTDQQLLDAKMKVHAKAVERQIKFLDNFIDTYYKDYNFTEEDAHEYVSNPINTYMLIKRTSLEWPKLKQILFNDAMDKEYEDILKLADSLSQK</sequence>
<dbReference type="Gene3D" id="1.25.40.10">
    <property type="entry name" value="Tetratricopeptide repeat domain"/>
    <property type="match status" value="1"/>
</dbReference>
<dbReference type="GO" id="GO:0031418">
    <property type="term" value="F:L-ascorbic acid binding"/>
    <property type="evidence" value="ECO:0007669"/>
    <property type="project" value="UniProtKB-KW"/>
</dbReference>
<dbReference type="AlphaFoldDB" id="A0A553PAY9"/>
<dbReference type="PANTHER" id="PTHR10869:SF244">
    <property type="entry name" value="PROLYL 4-HYDROXYLASE SUBUNIT ALPHA-2"/>
    <property type="match status" value="1"/>
</dbReference>
<feature type="domain" description="Fe2OG dioxygenase" evidence="13">
    <location>
        <begin position="472"/>
        <end position="589"/>
    </location>
</feature>
<evidence type="ECO:0000256" key="2">
    <source>
        <dbReference type="ARBA" id="ARBA00002035"/>
    </source>
</evidence>
<dbReference type="Pfam" id="PF08336">
    <property type="entry name" value="P4Ha_N"/>
    <property type="match status" value="2"/>
</dbReference>
<evidence type="ECO:0000256" key="12">
    <source>
        <dbReference type="ARBA" id="ARBA00023180"/>
    </source>
</evidence>
<dbReference type="GO" id="GO:0004656">
    <property type="term" value="F:procollagen-proline 4-dioxygenase activity"/>
    <property type="evidence" value="ECO:0007669"/>
    <property type="project" value="UniProtKB-EC"/>
</dbReference>
<dbReference type="InterPro" id="IPR005123">
    <property type="entry name" value="Oxoglu/Fe-dep_dioxygenase_dom"/>
</dbReference>
<evidence type="ECO:0000256" key="4">
    <source>
        <dbReference type="ARBA" id="ARBA00006511"/>
    </source>
</evidence>
<dbReference type="InterPro" id="IPR011990">
    <property type="entry name" value="TPR-like_helical_dom_sf"/>
</dbReference>
<dbReference type="InterPro" id="IPR006620">
    <property type="entry name" value="Pro_4_hyd_alph"/>
</dbReference>
<dbReference type="Gene3D" id="2.60.120.620">
    <property type="entry name" value="q2cbj1_9rhob like domain"/>
    <property type="match status" value="1"/>
</dbReference>
<evidence type="ECO:0000313" key="14">
    <source>
        <dbReference type="EMBL" id="TRY74851.1"/>
    </source>
</evidence>
<comment type="cofactor">
    <cofactor evidence="1">
        <name>L-ascorbate</name>
        <dbReference type="ChEBI" id="CHEBI:38290"/>
    </cofactor>
</comment>
<keyword evidence="12" id="KW-0325">Glycoprotein</keyword>
<dbReference type="InterPro" id="IPR044862">
    <property type="entry name" value="Pro_4_hyd_alph_FE2OG_OXY"/>
</dbReference>
<accession>A0A553PAY9</accession>
<evidence type="ECO:0000256" key="8">
    <source>
        <dbReference type="ARBA" id="ARBA00022896"/>
    </source>
</evidence>
<dbReference type="PROSITE" id="PS51471">
    <property type="entry name" value="FE2OG_OXY"/>
    <property type="match status" value="1"/>
</dbReference>
<comment type="similarity">
    <text evidence="4">Belongs to the P4HA family.</text>
</comment>
<dbReference type="EC" id="1.14.11.2" evidence="5"/>
<keyword evidence="8" id="KW-0847">Vitamin C</keyword>
<dbReference type="Gene3D" id="6.10.140.1460">
    <property type="match status" value="2"/>
</dbReference>
<keyword evidence="10" id="KW-0560">Oxidoreductase</keyword>
<evidence type="ECO:0000256" key="7">
    <source>
        <dbReference type="ARBA" id="ARBA00022824"/>
    </source>
</evidence>
<comment type="subcellular location">
    <subcellularLocation>
        <location evidence="3">Endoplasmic reticulum lumen</location>
    </subcellularLocation>
</comment>
<dbReference type="InterPro" id="IPR013547">
    <property type="entry name" value="P4H_N"/>
</dbReference>
<dbReference type="Proteomes" id="UP000318571">
    <property type="component" value="Chromosome 2"/>
</dbReference>
<dbReference type="GO" id="GO:0005788">
    <property type="term" value="C:endoplasmic reticulum lumen"/>
    <property type="evidence" value="ECO:0007669"/>
    <property type="project" value="UniProtKB-SubCell"/>
</dbReference>
<dbReference type="STRING" id="6832.A0A553PAY9"/>
<evidence type="ECO:0000256" key="9">
    <source>
        <dbReference type="ARBA" id="ARBA00022964"/>
    </source>
</evidence>
<dbReference type="Pfam" id="PF13640">
    <property type="entry name" value="2OG-FeII_Oxy_3"/>
    <property type="match status" value="1"/>
</dbReference>
<dbReference type="SMART" id="SM00702">
    <property type="entry name" value="P4Hc"/>
    <property type="match status" value="1"/>
</dbReference>
<organism evidence="14 15">
    <name type="scientific">Tigriopus californicus</name>
    <name type="common">Marine copepod</name>
    <dbReference type="NCBI Taxonomy" id="6832"/>
    <lineage>
        <taxon>Eukaryota</taxon>
        <taxon>Metazoa</taxon>
        <taxon>Ecdysozoa</taxon>
        <taxon>Arthropoda</taxon>
        <taxon>Crustacea</taxon>
        <taxon>Multicrustacea</taxon>
        <taxon>Hexanauplia</taxon>
        <taxon>Copepoda</taxon>
        <taxon>Harpacticoida</taxon>
        <taxon>Harpacticidae</taxon>
        <taxon>Tigriopus</taxon>
    </lineage>
</organism>
<name>A0A553PAY9_TIGCA</name>
<keyword evidence="9" id="KW-0223">Dioxygenase</keyword>
<protein>
    <recommendedName>
        <fullName evidence="5">procollagen-proline 4-dioxygenase</fullName>
        <ecNumber evidence="5">1.14.11.2</ecNumber>
    </recommendedName>
</protein>
<evidence type="ECO:0000256" key="3">
    <source>
        <dbReference type="ARBA" id="ARBA00004319"/>
    </source>
</evidence>